<dbReference type="CDD" id="cd03185">
    <property type="entry name" value="GST_C_Tau"/>
    <property type="match status" value="1"/>
</dbReference>
<dbReference type="Proteomes" id="UP001642487">
    <property type="component" value="Chromosome 3"/>
</dbReference>
<dbReference type="SFLD" id="SFLDG00358">
    <property type="entry name" value="Main_(cytGST)"/>
    <property type="match status" value="1"/>
</dbReference>
<evidence type="ECO:0000259" key="6">
    <source>
        <dbReference type="PROSITE" id="PS50405"/>
    </source>
</evidence>
<dbReference type="InterPro" id="IPR004045">
    <property type="entry name" value="Glutathione_S-Trfase_N"/>
</dbReference>
<dbReference type="Pfam" id="PF02798">
    <property type="entry name" value="GST_N"/>
    <property type="match status" value="1"/>
</dbReference>
<sequence length="223" mass="25572">MEEVKLHGMWASPFTYRVKWGLELKGIPYQYVEEDITNKSPLLLHYNPLHKKVPVLVHGGKPVCESIVILEYMDEIWPQYPLFPINPFDRAMARFWIKYTDNKLFGNRLLFGSGSGEEAEKARAEGIEFLRTIEEQCLGDKKFFAGEAIGALDLAFGGIAQWLPVLEEVSGWKLLNADEFPRLYAWTKNFKEAAVIRDNLPGADKLAGLYNRLRHQRLRSAAE</sequence>
<feature type="domain" description="GST C-terminal" evidence="6">
    <location>
        <begin position="86"/>
        <end position="223"/>
    </location>
</feature>
<dbReference type="InterPro" id="IPR004046">
    <property type="entry name" value="GST_C"/>
</dbReference>
<evidence type="ECO:0000313" key="8">
    <source>
        <dbReference type="Proteomes" id="UP001642487"/>
    </source>
</evidence>
<comment type="catalytic activity">
    <reaction evidence="3">
        <text>RX + glutathione = an S-substituted glutathione + a halide anion + H(+)</text>
        <dbReference type="Rhea" id="RHEA:16437"/>
        <dbReference type="ChEBI" id="CHEBI:15378"/>
        <dbReference type="ChEBI" id="CHEBI:16042"/>
        <dbReference type="ChEBI" id="CHEBI:17792"/>
        <dbReference type="ChEBI" id="CHEBI:57925"/>
        <dbReference type="ChEBI" id="CHEBI:90779"/>
        <dbReference type="EC" id="2.5.1.18"/>
    </reaction>
</comment>
<gene>
    <name evidence="7" type="ORF">CITCOLO1_LOCUS10790</name>
</gene>
<dbReference type="InterPro" id="IPR045073">
    <property type="entry name" value="Omega/Tau-like"/>
</dbReference>
<dbReference type="PANTHER" id="PTHR11260:SF773">
    <property type="entry name" value="GLUTATHIONE S-TRANSFERASE U26"/>
    <property type="match status" value="1"/>
</dbReference>
<proteinExistence type="inferred from homology"/>
<dbReference type="InterPro" id="IPR045074">
    <property type="entry name" value="GST_C_Tau"/>
</dbReference>
<dbReference type="Gene3D" id="3.40.30.10">
    <property type="entry name" value="Glutaredoxin"/>
    <property type="match status" value="1"/>
</dbReference>
<dbReference type="EC" id="2.5.1.18" evidence="1"/>
<dbReference type="EMBL" id="OZ021737">
    <property type="protein sequence ID" value="CAK9318816.1"/>
    <property type="molecule type" value="Genomic_DNA"/>
</dbReference>
<reference evidence="7 8" key="1">
    <citation type="submission" date="2024-03" db="EMBL/GenBank/DDBJ databases">
        <authorList>
            <person name="Gkanogiannis A."/>
            <person name="Becerra Lopez-Lavalle L."/>
        </authorList>
    </citation>
    <scope>NUCLEOTIDE SEQUENCE [LARGE SCALE GENOMIC DNA]</scope>
</reference>
<name>A0ABP0YIB5_9ROSI</name>
<protein>
    <recommendedName>
        <fullName evidence="1">glutathione transferase</fullName>
        <ecNumber evidence="1">2.5.1.18</ecNumber>
    </recommendedName>
</protein>
<evidence type="ECO:0000256" key="3">
    <source>
        <dbReference type="ARBA" id="ARBA00047960"/>
    </source>
</evidence>
<comment type="similarity">
    <text evidence="4">Belongs to the GST superfamily.</text>
</comment>
<evidence type="ECO:0000256" key="1">
    <source>
        <dbReference type="ARBA" id="ARBA00012452"/>
    </source>
</evidence>
<dbReference type="SUPFAM" id="SSF52833">
    <property type="entry name" value="Thioredoxin-like"/>
    <property type="match status" value="1"/>
</dbReference>
<dbReference type="PANTHER" id="PTHR11260">
    <property type="entry name" value="GLUTATHIONE S-TRANSFERASE, GST, SUPERFAMILY, GST DOMAIN CONTAINING"/>
    <property type="match status" value="1"/>
</dbReference>
<dbReference type="PROSITE" id="PS50404">
    <property type="entry name" value="GST_NTER"/>
    <property type="match status" value="1"/>
</dbReference>
<dbReference type="Gene3D" id="1.20.1050.10">
    <property type="match status" value="1"/>
</dbReference>
<evidence type="ECO:0000256" key="4">
    <source>
        <dbReference type="RuleBase" id="RU003494"/>
    </source>
</evidence>
<dbReference type="InterPro" id="IPR036282">
    <property type="entry name" value="Glutathione-S-Trfase_C_sf"/>
</dbReference>
<keyword evidence="2" id="KW-0808">Transferase</keyword>
<accession>A0ABP0YIB5</accession>
<dbReference type="CDD" id="cd03058">
    <property type="entry name" value="GST_N_Tau"/>
    <property type="match status" value="1"/>
</dbReference>
<evidence type="ECO:0000259" key="5">
    <source>
        <dbReference type="PROSITE" id="PS50404"/>
    </source>
</evidence>
<evidence type="ECO:0000313" key="7">
    <source>
        <dbReference type="EMBL" id="CAK9318816.1"/>
    </source>
</evidence>
<dbReference type="SFLD" id="SFLDG01152">
    <property type="entry name" value="Main.3:_Omega-_and_Tau-like"/>
    <property type="match status" value="1"/>
</dbReference>
<keyword evidence="8" id="KW-1185">Reference proteome</keyword>
<dbReference type="SUPFAM" id="SSF47616">
    <property type="entry name" value="GST C-terminal domain-like"/>
    <property type="match status" value="1"/>
</dbReference>
<dbReference type="SFLD" id="SFLDS00019">
    <property type="entry name" value="Glutathione_Transferase_(cytos"/>
    <property type="match status" value="1"/>
</dbReference>
<dbReference type="PROSITE" id="PS50405">
    <property type="entry name" value="GST_CTER"/>
    <property type="match status" value="1"/>
</dbReference>
<dbReference type="InterPro" id="IPR036249">
    <property type="entry name" value="Thioredoxin-like_sf"/>
</dbReference>
<dbReference type="InterPro" id="IPR040079">
    <property type="entry name" value="Glutathione_S-Trfase"/>
</dbReference>
<dbReference type="InterPro" id="IPR010987">
    <property type="entry name" value="Glutathione-S-Trfase_C-like"/>
</dbReference>
<feature type="domain" description="GST N-terminal" evidence="5">
    <location>
        <begin position="2"/>
        <end position="81"/>
    </location>
</feature>
<organism evidence="7 8">
    <name type="scientific">Citrullus colocynthis</name>
    <name type="common">colocynth</name>
    <dbReference type="NCBI Taxonomy" id="252529"/>
    <lineage>
        <taxon>Eukaryota</taxon>
        <taxon>Viridiplantae</taxon>
        <taxon>Streptophyta</taxon>
        <taxon>Embryophyta</taxon>
        <taxon>Tracheophyta</taxon>
        <taxon>Spermatophyta</taxon>
        <taxon>Magnoliopsida</taxon>
        <taxon>eudicotyledons</taxon>
        <taxon>Gunneridae</taxon>
        <taxon>Pentapetalae</taxon>
        <taxon>rosids</taxon>
        <taxon>fabids</taxon>
        <taxon>Cucurbitales</taxon>
        <taxon>Cucurbitaceae</taxon>
        <taxon>Benincaseae</taxon>
        <taxon>Citrullus</taxon>
    </lineage>
</organism>
<evidence type="ECO:0000256" key="2">
    <source>
        <dbReference type="ARBA" id="ARBA00022679"/>
    </source>
</evidence>
<dbReference type="Pfam" id="PF00043">
    <property type="entry name" value="GST_C"/>
    <property type="match status" value="1"/>
</dbReference>